<dbReference type="SMART" id="SM00065">
    <property type="entry name" value="GAF"/>
    <property type="match status" value="1"/>
</dbReference>
<evidence type="ECO:0000256" key="1">
    <source>
        <dbReference type="ARBA" id="ARBA00012528"/>
    </source>
</evidence>
<dbReference type="Gene3D" id="3.30.450.40">
    <property type="match status" value="1"/>
</dbReference>
<dbReference type="GO" id="GO:0052621">
    <property type="term" value="F:diguanylate cyclase activity"/>
    <property type="evidence" value="ECO:0007669"/>
    <property type="project" value="UniProtKB-EC"/>
</dbReference>
<dbReference type="EC" id="2.7.7.65" evidence="1"/>
<dbReference type="PANTHER" id="PTHR45138">
    <property type="entry name" value="REGULATORY COMPONENTS OF SENSORY TRANSDUCTION SYSTEM"/>
    <property type="match status" value="1"/>
</dbReference>
<dbReference type="Pfam" id="PF00990">
    <property type="entry name" value="GGDEF"/>
    <property type="match status" value="1"/>
</dbReference>
<feature type="domain" description="GGDEF" evidence="3">
    <location>
        <begin position="213"/>
        <end position="347"/>
    </location>
</feature>
<gene>
    <name evidence="4" type="ORF">EDC39_102139</name>
</gene>
<dbReference type="PROSITE" id="PS50887">
    <property type="entry name" value="GGDEF"/>
    <property type="match status" value="1"/>
</dbReference>
<dbReference type="FunFam" id="3.30.70.270:FF:000001">
    <property type="entry name" value="Diguanylate cyclase domain protein"/>
    <property type="match status" value="1"/>
</dbReference>
<dbReference type="GO" id="GO:0043709">
    <property type="term" value="P:cell adhesion involved in single-species biofilm formation"/>
    <property type="evidence" value="ECO:0007669"/>
    <property type="project" value="TreeGrafter"/>
</dbReference>
<reference evidence="4 5" key="1">
    <citation type="submission" date="2019-07" db="EMBL/GenBank/DDBJ databases">
        <title>Genomic Encyclopedia of Type Strains, Phase IV (KMG-IV): sequencing the most valuable type-strain genomes for metagenomic binning, comparative biology and taxonomic classification.</title>
        <authorList>
            <person name="Goeker M."/>
        </authorList>
    </citation>
    <scope>NUCLEOTIDE SEQUENCE [LARGE SCALE GENOMIC DNA]</scope>
    <source>
        <strain evidence="4 5">SS015</strain>
    </source>
</reference>
<dbReference type="InterPro" id="IPR029016">
    <property type="entry name" value="GAF-like_dom_sf"/>
</dbReference>
<dbReference type="InterPro" id="IPR029787">
    <property type="entry name" value="Nucleotide_cyclase"/>
</dbReference>
<name>A0A5D3WMP0_9BACT</name>
<dbReference type="SMART" id="SM00267">
    <property type="entry name" value="GGDEF"/>
    <property type="match status" value="1"/>
</dbReference>
<dbReference type="EMBL" id="VNIB01000002">
    <property type="protein sequence ID" value="TYO99616.1"/>
    <property type="molecule type" value="Genomic_DNA"/>
</dbReference>
<dbReference type="PANTHER" id="PTHR45138:SF9">
    <property type="entry name" value="DIGUANYLATE CYCLASE DGCM-RELATED"/>
    <property type="match status" value="1"/>
</dbReference>
<proteinExistence type="predicted"/>
<keyword evidence="5" id="KW-1185">Reference proteome</keyword>
<evidence type="ECO:0000259" key="3">
    <source>
        <dbReference type="PROSITE" id="PS50887"/>
    </source>
</evidence>
<accession>A0A5D3WMP0</accession>
<evidence type="ECO:0000313" key="5">
    <source>
        <dbReference type="Proteomes" id="UP000324159"/>
    </source>
</evidence>
<comment type="caution">
    <text evidence="4">The sequence shown here is derived from an EMBL/GenBank/DDBJ whole genome shotgun (WGS) entry which is preliminary data.</text>
</comment>
<dbReference type="GO" id="GO:1902201">
    <property type="term" value="P:negative regulation of bacterial-type flagellum-dependent cell motility"/>
    <property type="evidence" value="ECO:0007669"/>
    <property type="project" value="TreeGrafter"/>
</dbReference>
<dbReference type="InterPro" id="IPR000160">
    <property type="entry name" value="GGDEF_dom"/>
</dbReference>
<evidence type="ECO:0000313" key="4">
    <source>
        <dbReference type="EMBL" id="TYO99616.1"/>
    </source>
</evidence>
<dbReference type="Pfam" id="PF13185">
    <property type="entry name" value="GAF_2"/>
    <property type="match status" value="1"/>
</dbReference>
<protein>
    <recommendedName>
        <fullName evidence="1">diguanylate cyclase</fullName>
        <ecNumber evidence="1">2.7.7.65</ecNumber>
    </recommendedName>
</protein>
<sequence length="347" mass="38556">MSDATRKPGQLEEELRGLKNILSVAQVVVSSLELDEVLDNILGSAMAIMEMPAGSIALYDERTGRLELRVAHGLSDAFTARRRWRVTPGGLTATILDKGDLFVVEDTEKAVFFRNPLALAEGIRSLIAVPLKIQEKLIGILYVDDFVPRRFDATSLKMLSILGSFASMSIDNARLHARTLELACTDGLTGVYNHRHFKKLFADELGRARRYGKELGLIMFDIDDFKAFNDRYGHPVGDRVLAAVAEILRETLRDCDQLFRYGGEEFIALLPETDLQSALAAAERCRRCIERESADCLAGITDRGVTISVGVAVFPRDGETFDGLLKAVDDLMYVAKREGKNKVYHMP</sequence>
<comment type="catalytic activity">
    <reaction evidence="2">
        <text>2 GTP = 3',3'-c-di-GMP + 2 diphosphate</text>
        <dbReference type="Rhea" id="RHEA:24898"/>
        <dbReference type="ChEBI" id="CHEBI:33019"/>
        <dbReference type="ChEBI" id="CHEBI:37565"/>
        <dbReference type="ChEBI" id="CHEBI:58805"/>
        <dbReference type="EC" id="2.7.7.65"/>
    </reaction>
</comment>
<dbReference type="InterPro" id="IPR003018">
    <property type="entry name" value="GAF"/>
</dbReference>
<dbReference type="RefSeq" id="WP_148894882.1">
    <property type="nucleotide sequence ID" value="NZ_VNIB01000002.1"/>
</dbReference>
<dbReference type="SUPFAM" id="SSF55073">
    <property type="entry name" value="Nucleotide cyclase"/>
    <property type="match status" value="1"/>
</dbReference>
<dbReference type="AlphaFoldDB" id="A0A5D3WMP0"/>
<dbReference type="SUPFAM" id="SSF55781">
    <property type="entry name" value="GAF domain-like"/>
    <property type="match status" value="1"/>
</dbReference>
<dbReference type="CDD" id="cd01949">
    <property type="entry name" value="GGDEF"/>
    <property type="match status" value="1"/>
</dbReference>
<dbReference type="NCBIfam" id="TIGR00254">
    <property type="entry name" value="GGDEF"/>
    <property type="match status" value="1"/>
</dbReference>
<dbReference type="GO" id="GO:0005886">
    <property type="term" value="C:plasma membrane"/>
    <property type="evidence" value="ECO:0007669"/>
    <property type="project" value="TreeGrafter"/>
</dbReference>
<dbReference type="OrthoDB" id="9759607at2"/>
<evidence type="ECO:0000256" key="2">
    <source>
        <dbReference type="ARBA" id="ARBA00034247"/>
    </source>
</evidence>
<dbReference type="InterPro" id="IPR043128">
    <property type="entry name" value="Rev_trsase/Diguanyl_cyclase"/>
</dbReference>
<dbReference type="Proteomes" id="UP000324159">
    <property type="component" value="Unassembled WGS sequence"/>
</dbReference>
<dbReference type="InterPro" id="IPR050469">
    <property type="entry name" value="Diguanylate_Cyclase"/>
</dbReference>
<dbReference type="Gene3D" id="3.30.70.270">
    <property type="match status" value="1"/>
</dbReference>
<organism evidence="4 5">
    <name type="scientific">Geothermobacter ehrlichii</name>
    <dbReference type="NCBI Taxonomy" id="213224"/>
    <lineage>
        <taxon>Bacteria</taxon>
        <taxon>Pseudomonadati</taxon>
        <taxon>Thermodesulfobacteriota</taxon>
        <taxon>Desulfuromonadia</taxon>
        <taxon>Desulfuromonadales</taxon>
        <taxon>Geothermobacteraceae</taxon>
        <taxon>Geothermobacter</taxon>
    </lineage>
</organism>